<gene>
    <name evidence="1" type="ORF">WUBG_17273</name>
</gene>
<dbReference type="EMBL" id="ADBV01017618">
    <property type="protein sequence ID" value="EJW71820.1"/>
    <property type="molecule type" value="Genomic_DNA"/>
</dbReference>
<organism evidence="1 2">
    <name type="scientific">Wuchereria bancrofti</name>
    <dbReference type="NCBI Taxonomy" id="6293"/>
    <lineage>
        <taxon>Eukaryota</taxon>
        <taxon>Metazoa</taxon>
        <taxon>Ecdysozoa</taxon>
        <taxon>Nematoda</taxon>
        <taxon>Chromadorea</taxon>
        <taxon>Rhabditida</taxon>
        <taxon>Spirurina</taxon>
        <taxon>Spiruromorpha</taxon>
        <taxon>Filarioidea</taxon>
        <taxon>Onchocercidae</taxon>
        <taxon>Wuchereria</taxon>
    </lineage>
</organism>
<comment type="caution">
    <text evidence="1">The sequence shown here is derived from an EMBL/GenBank/DDBJ whole genome shotgun (WGS) entry which is preliminary data.</text>
</comment>
<dbReference type="AlphaFoldDB" id="J9ACU1"/>
<dbReference type="Proteomes" id="UP000004810">
    <property type="component" value="Unassembled WGS sequence"/>
</dbReference>
<reference evidence="2" key="1">
    <citation type="submission" date="2012-08" db="EMBL/GenBank/DDBJ databases">
        <title>The Genome Sequence of Wuchereria bancrofti.</title>
        <authorList>
            <person name="Nutman T.B."/>
            <person name="Fink D.L."/>
            <person name="Russ C."/>
            <person name="Young S."/>
            <person name="Zeng Q."/>
            <person name="Koehrsen M."/>
            <person name="Alvarado L."/>
            <person name="Berlin A."/>
            <person name="Chapman S.B."/>
            <person name="Chen Z."/>
            <person name="Freedman E."/>
            <person name="Gellesch M."/>
            <person name="Goldberg J."/>
            <person name="Griggs A."/>
            <person name="Gujja S."/>
            <person name="Heilman E.R."/>
            <person name="Heiman D."/>
            <person name="Hepburn T."/>
            <person name="Howarth C."/>
            <person name="Jen D."/>
            <person name="Larson L."/>
            <person name="Lewis B."/>
            <person name="Mehta T."/>
            <person name="Park D."/>
            <person name="Pearson M."/>
            <person name="Roberts A."/>
            <person name="Saif S."/>
            <person name="Shea T."/>
            <person name="Shenoy N."/>
            <person name="Sisk P."/>
            <person name="Stolte C."/>
            <person name="Sykes S."/>
            <person name="Walk T."/>
            <person name="White J."/>
            <person name="Yandava C."/>
            <person name="Haas B."/>
            <person name="Henn M.R."/>
            <person name="Nusbaum C."/>
            <person name="Birren B."/>
        </authorList>
    </citation>
    <scope>NUCLEOTIDE SEQUENCE [LARGE SCALE GENOMIC DNA]</scope>
    <source>
        <strain evidence="2">NA</strain>
    </source>
</reference>
<name>J9ACU1_WUCBA</name>
<evidence type="ECO:0000313" key="2">
    <source>
        <dbReference type="Proteomes" id="UP000004810"/>
    </source>
</evidence>
<proteinExistence type="predicted"/>
<evidence type="ECO:0000313" key="1">
    <source>
        <dbReference type="EMBL" id="EJW71820.1"/>
    </source>
</evidence>
<accession>J9ACU1</accession>
<sequence>MCSNCCREILACNMHVTLNFVLHDENAFYFAIYEMQFNRNGRAKIKRKTEFSADIILNSSDWPYTTTIRGSNSMINGDLLYGSAENNFMKHKAIRVTSNSLRLTFK</sequence>
<protein>
    <submittedName>
        <fullName evidence="1">Uncharacterized protein</fullName>
    </submittedName>
</protein>